<dbReference type="EMBL" id="RWGY01000002">
    <property type="protein sequence ID" value="TVU50065.1"/>
    <property type="molecule type" value="Genomic_DNA"/>
</dbReference>
<accession>A0A5J9WQ91</accession>
<feature type="region of interest" description="Disordered" evidence="1">
    <location>
        <begin position="1"/>
        <end position="70"/>
    </location>
</feature>
<gene>
    <name evidence="2" type="ORF">EJB05_01420</name>
</gene>
<comment type="caution">
    <text evidence="2">The sequence shown here is derived from an EMBL/GenBank/DDBJ whole genome shotgun (WGS) entry which is preliminary data.</text>
</comment>
<dbReference type="Proteomes" id="UP000324897">
    <property type="component" value="Chromosome 6"/>
</dbReference>
<dbReference type="Gramene" id="TVU50065">
    <property type="protein sequence ID" value="TVU50065"/>
    <property type="gene ID" value="EJB05_01420"/>
</dbReference>
<organism evidence="2 3">
    <name type="scientific">Eragrostis curvula</name>
    <name type="common">weeping love grass</name>
    <dbReference type="NCBI Taxonomy" id="38414"/>
    <lineage>
        <taxon>Eukaryota</taxon>
        <taxon>Viridiplantae</taxon>
        <taxon>Streptophyta</taxon>
        <taxon>Embryophyta</taxon>
        <taxon>Tracheophyta</taxon>
        <taxon>Spermatophyta</taxon>
        <taxon>Magnoliopsida</taxon>
        <taxon>Liliopsida</taxon>
        <taxon>Poales</taxon>
        <taxon>Poaceae</taxon>
        <taxon>PACMAD clade</taxon>
        <taxon>Chloridoideae</taxon>
        <taxon>Eragrostideae</taxon>
        <taxon>Eragrostidinae</taxon>
        <taxon>Eragrostis</taxon>
    </lineage>
</organism>
<name>A0A5J9WQ91_9POAL</name>
<dbReference type="AlphaFoldDB" id="A0A5J9WQ91"/>
<protein>
    <submittedName>
        <fullName evidence="2">Uncharacterized protein</fullName>
    </submittedName>
</protein>
<evidence type="ECO:0000313" key="2">
    <source>
        <dbReference type="EMBL" id="TVU50065.1"/>
    </source>
</evidence>
<reference evidence="2 3" key="1">
    <citation type="journal article" date="2019" name="Sci. Rep.">
        <title>A high-quality genome of Eragrostis curvula grass provides insights into Poaceae evolution and supports new strategies to enhance forage quality.</title>
        <authorList>
            <person name="Carballo J."/>
            <person name="Santos B.A.C.M."/>
            <person name="Zappacosta D."/>
            <person name="Garbus I."/>
            <person name="Selva J.P."/>
            <person name="Gallo C.A."/>
            <person name="Diaz A."/>
            <person name="Albertini E."/>
            <person name="Caccamo M."/>
            <person name="Echenique V."/>
        </authorList>
    </citation>
    <scope>NUCLEOTIDE SEQUENCE [LARGE SCALE GENOMIC DNA]</scope>
    <source>
        <strain evidence="3">cv. Victoria</strain>
        <tissue evidence="2">Leaf</tissue>
    </source>
</reference>
<keyword evidence="3" id="KW-1185">Reference proteome</keyword>
<feature type="non-terminal residue" evidence="2">
    <location>
        <position position="1"/>
    </location>
</feature>
<proteinExistence type="predicted"/>
<evidence type="ECO:0000313" key="3">
    <source>
        <dbReference type="Proteomes" id="UP000324897"/>
    </source>
</evidence>
<feature type="compositionally biased region" description="Low complexity" evidence="1">
    <location>
        <begin position="47"/>
        <end position="70"/>
    </location>
</feature>
<sequence length="70" mass="6816">MESSGESRSRAAVGGKRRSSGGADVVSSLGGSARHPAVSPATHRHAAGAARGAARGFAGLAGAPGPRRPR</sequence>
<evidence type="ECO:0000256" key="1">
    <source>
        <dbReference type="SAM" id="MobiDB-lite"/>
    </source>
</evidence>